<organism evidence="3 4">
    <name type="scientific">Rhodanobacter caeni</name>
    <dbReference type="NCBI Taxonomy" id="657654"/>
    <lineage>
        <taxon>Bacteria</taxon>
        <taxon>Pseudomonadati</taxon>
        <taxon>Pseudomonadota</taxon>
        <taxon>Gammaproteobacteria</taxon>
        <taxon>Lysobacterales</taxon>
        <taxon>Rhodanobacteraceae</taxon>
        <taxon>Rhodanobacter</taxon>
    </lineage>
</organism>
<gene>
    <name evidence="3" type="ORF">GCM10009126_07170</name>
</gene>
<feature type="transmembrane region" description="Helical" evidence="1">
    <location>
        <begin position="25"/>
        <end position="44"/>
    </location>
</feature>
<feature type="transmembrane region" description="Helical" evidence="1">
    <location>
        <begin position="56"/>
        <end position="74"/>
    </location>
</feature>
<evidence type="ECO:0000313" key="4">
    <source>
        <dbReference type="Proteomes" id="UP001500657"/>
    </source>
</evidence>
<feature type="domain" description="Lipid A biosynthesis N-terminal" evidence="2">
    <location>
        <begin position="26"/>
        <end position="98"/>
    </location>
</feature>
<dbReference type="InterPro" id="IPR011499">
    <property type="entry name" value="Lipid_A_biosynth_N"/>
</dbReference>
<dbReference type="Pfam" id="PF07578">
    <property type="entry name" value="LAB_N"/>
    <property type="match status" value="1"/>
</dbReference>
<dbReference type="EMBL" id="BAAAFO010000001">
    <property type="protein sequence ID" value="GAA0244036.1"/>
    <property type="molecule type" value="Genomic_DNA"/>
</dbReference>
<evidence type="ECO:0000256" key="1">
    <source>
        <dbReference type="SAM" id="Phobius"/>
    </source>
</evidence>
<protein>
    <recommendedName>
        <fullName evidence="2">Lipid A biosynthesis N-terminal domain-containing protein</fullName>
    </recommendedName>
</protein>
<dbReference type="Proteomes" id="UP001500657">
    <property type="component" value="Unassembled WGS sequence"/>
</dbReference>
<comment type="caution">
    <text evidence="3">The sequence shown here is derived from an EMBL/GenBank/DDBJ whole genome shotgun (WGS) entry which is preliminary data.</text>
</comment>
<dbReference type="Gene3D" id="1.20.1280.290">
    <property type="match status" value="1"/>
</dbReference>
<dbReference type="SMART" id="SM01259">
    <property type="entry name" value="LAB_N"/>
    <property type="match status" value="1"/>
</dbReference>
<accession>A0ABP3DVF4</accession>
<dbReference type="RefSeq" id="WP_343880235.1">
    <property type="nucleotide sequence ID" value="NZ_BAAAFO010000001.1"/>
</dbReference>
<name>A0ABP3DVF4_9GAMM</name>
<evidence type="ECO:0000313" key="3">
    <source>
        <dbReference type="EMBL" id="GAA0244036.1"/>
    </source>
</evidence>
<keyword evidence="1" id="KW-0812">Transmembrane</keyword>
<feature type="transmembrane region" description="Helical" evidence="1">
    <location>
        <begin position="80"/>
        <end position="98"/>
    </location>
</feature>
<proteinExistence type="predicted"/>
<evidence type="ECO:0000259" key="2">
    <source>
        <dbReference type="SMART" id="SM01259"/>
    </source>
</evidence>
<keyword evidence="1" id="KW-1133">Transmembrane helix</keyword>
<sequence>MDFFSAHFPSIVHALQHFQLTPWKIVGYTGTLMFTSRWFVQLYYTRKYKRVVMPLAFWWLSVMGSVLLLAYFIVGKNDSVGILSNFFPVFVSIYNLYVHLRHRKNPVAGDAATG</sequence>
<keyword evidence="1" id="KW-0472">Membrane</keyword>
<keyword evidence="4" id="KW-1185">Reference proteome</keyword>
<reference evidence="4" key="1">
    <citation type="journal article" date="2019" name="Int. J. Syst. Evol. Microbiol.">
        <title>The Global Catalogue of Microorganisms (GCM) 10K type strain sequencing project: providing services to taxonomists for standard genome sequencing and annotation.</title>
        <authorList>
            <consortium name="The Broad Institute Genomics Platform"/>
            <consortium name="The Broad Institute Genome Sequencing Center for Infectious Disease"/>
            <person name="Wu L."/>
            <person name="Ma J."/>
        </authorList>
    </citation>
    <scope>NUCLEOTIDE SEQUENCE [LARGE SCALE GENOMIC DNA]</scope>
    <source>
        <strain evidence="4">JCM 16242</strain>
    </source>
</reference>